<keyword evidence="2" id="KW-0540">Nuclease</keyword>
<dbReference type="GO" id="GO:0004527">
    <property type="term" value="F:exonuclease activity"/>
    <property type="evidence" value="ECO:0007669"/>
    <property type="project" value="UniProtKB-KW"/>
</dbReference>
<dbReference type="InterPro" id="IPR013520">
    <property type="entry name" value="Ribonucl_H"/>
</dbReference>
<dbReference type="InterPro" id="IPR001357">
    <property type="entry name" value="BRCT_dom"/>
</dbReference>
<dbReference type="InterPro" id="IPR036397">
    <property type="entry name" value="RNaseH_sf"/>
</dbReference>
<proteinExistence type="predicted"/>
<sequence length="398" mass="45771">MDFLAIDFETANLNQSPCSLGLTIVEKDNVIDCKSFLINPKEPFATSCTKINGITPKDVVDSPEFPAVWENIKPLFMKYPIVAHNISFDYDVLKKALLKYNLQIPKMKLYCTFQLARKNYPEIQHFNLPALCEYFDISLENHHACECDSLACALLLIKMSQSPTFELTQYIPNSSKNTSQQRRNAFKSLFKEPEYDEAQVEYDDMWTLTFDQRSFVITGDIEGYSRDDLIKLIEDRGGTCKTSVSKKVDYLIVGMQNTKVVKDKADAKSEKIMKAEKLRDEGFPIKIISDEDFMQILHQSGKSNSFEKDWFEFYDESEKIKKLKAWGLLSRTATECKQLYYCGINSNGVLSKCEVIGYVNSNVAVISITNKPYKIHADYLKEMQPTKKEVEQLNAKYR</sequence>
<organism evidence="2 3">
    <name type="scientific">Caproiciproducens galactitolivorans</name>
    <dbReference type="NCBI Taxonomy" id="642589"/>
    <lineage>
        <taxon>Bacteria</taxon>
        <taxon>Bacillati</taxon>
        <taxon>Bacillota</taxon>
        <taxon>Clostridia</taxon>
        <taxon>Eubacteriales</taxon>
        <taxon>Acutalibacteraceae</taxon>
        <taxon>Caproiciproducens</taxon>
    </lineage>
</organism>
<gene>
    <name evidence="2" type="ORF">OUY18_11335</name>
</gene>
<comment type="caution">
    <text evidence="2">The sequence shown here is derived from an EMBL/GenBank/DDBJ whole genome shotgun (WGS) entry which is preliminary data.</text>
</comment>
<keyword evidence="3" id="KW-1185">Reference proteome</keyword>
<keyword evidence="2" id="KW-0269">Exonuclease</keyword>
<evidence type="ECO:0000259" key="1">
    <source>
        <dbReference type="PROSITE" id="PS50172"/>
    </source>
</evidence>
<dbReference type="PANTHER" id="PTHR30231:SF42">
    <property type="entry name" value="EXONUCLEASE"/>
    <property type="match status" value="1"/>
</dbReference>
<dbReference type="Proteomes" id="UP001082703">
    <property type="component" value="Unassembled WGS sequence"/>
</dbReference>
<dbReference type="Pfam" id="PF00533">
    <property type="entry name" value="BRCT"/>
    <property type="match status" value="1"/>
</dbReference>
<evidence type="ECO:0000313" key="3">
    <source>
        <dbReference type="Proteomes" id="UP001082703"/>
    </source>
</evidence>
<keyword evidence="2" id="KW-0378">Hydrolase</keyword>
<dbReference type="Gene3D" id="3.30.420.10">
    <property type="entry name" value="Ribonuclease H-like superfamily/Ribonuclease H"/>
    <property type="match status" value="1"/>
</dbReference>
<dbReference type="RefSeq" id="WP_268058896.1">
    <property type="nucleotide sequence ID" value="NZ_JAPOHA010000011.1"/>
</dbReference>
<dbReference type="SUPFAM" id="SSF53098">
    <property type="entry name" value="Ribonuclease H-like"/>
    <property type="match status" value="1"/>
</dbReference>
<dbReference type="Gene3D" id="3.40.50.10190">
    <property type="entry name" value="BRCT domain"/>
    <property type="match status" value="1"/>
</dbReference>
<dbReference type="InterPro" id="IPR012337">
    <property type="entry name" value="RNaseH-like_sf"/>
</dbReference>
<protein>
    <submittedName>
        <fullName evidence="2">Exonuclease domain-containing protein</fullName>
    </submittedName>
</protein>
<accession>A0ABT4BVC6</accession>
<dbReference type="CDD" id="cd06130">
    <property type="entry name" value="DNA_pol_III_epsilon_like"/>
    <property type="match status" value="1"/>
</dbReference>
<name>A0ABT4BVC6_9FIRM</name>
<dbReference type="SMART" id="SM00479">
    <property type="entry name" value="EXOIII"/>
    <property type="match status" value="1"/>
</dbReference>
<evidence type="ECO:0000313" key="2">
    <source>
        <dbReference type="EMBL" id="MCY1714842.1"/>
    </source>
</evidence>
<dbReference type="Pfam" id="PF00929">
    <property type="entry name" value="RNase_T"/>
    <property type="match status" value="1"/>
</dbReference>
<dbReference type="EMBL" id="JAPOHA010000011">
    <property type="protein sequence ID" value="MCY1714842.1"/>
    <property type="molecule type" value="Genomic_DNA"/>
</dbReference>
<dbReference type="CDD" id="cd17748">
    <property type="entry name" value="BRCT_DNA_ligase_like"/>
    <property type="match status" value="1"/>
</dbReference>
<dbReference type="InterPro" id="IPR036420">
    <property type="entry name" value="BRCT_dom_sf"/>
</dbReference>
<reference evidence="2 3" key="1">
    <citation type="submission" date="2022-11" db="EMBL/GenBank/DDBJ databases">
        <authorList>
            <person name="Caiyu Z."/>
        </authorList>
    </citation>
    <scope>NUCLEOTIDE SEQUENCE [LARGE SCALE GENOMIC DNA]</scope>
    <source>
        <strain evidence="2 3">YR-4</strain>
    </source>
</reference>
<feature type="domain" description="BRCT" evidence="1">
    <location>
        <begin position="210"/>
        <end position="291"/>
    </location>
</feature>
<dbReference type="PROSITE" id="PS50172">
    <property type="entry name" value="BRCT"/>
    <property type="match status" value="1"/>
</dbReference>
<dbReference type="PANTHER" id="PTHR30231">
    <property type="entry name" value="DNA POLYMERASE III SUBUNIT EPSILON"/>
    <property type="match status" value="1"/>
</dbReference>
<dbReference type="SUPFAM" id="SSF52113">
    <property type="entry name" value="BRCT domain"/>
    <property type="match status" value="1"/>
</dbReference>